<feature type="compositionally biased region" description="Acidic residues" evidence="3">
    <location>
        <begin position="196"/>
        <end position="208"/>
    </location>
</feature>
<dbReference type="PROSITE" id="PS51234">
    <property type="entry name" value="TSP3"/>
    <property type="match status" value="1"/>
</dbReference>
<accession>A0ABV7HJZ8</accession>
<feature type="compositionally biased region" description="Polar residues" evidence="3">
    <location>
        <begin position="378"/>
        <end position="392"/>
    </location>
</feature>
<dbReference type="InterPro" id="IPR017897">
    <property type="entry name" value="Thrombospondin_3_rpt"/>
</dbReference>
<dbReference type="RefSeq" id="WP_386722710.1">
    <property type="nucleotide sequence ID" value="NZ_JBHRSZ010000007.1"/>
</dbReference>
<keyword evidence="2" id="KW-0106">Calcium</keyword>
<dbReference type="PROSITE" id="PS51257">
    <property type="entry name" value="PROKAR_LIPOPROTEIN"/>
    <property type="match status" value="1"/>
</dbReference>
<feature type="region of interest" description="Disordered" evidence="3">
    <location>
        <begin position="195"/>
        <end position="403"/>
    </location>
</feature>
<feature type="compositionally biased region" description="Acidic residues" evidence="3">
    <location>
        <begin position="351"/>
        <end position="373"/>
    </location>
</feature>
<evidence type="ECO:0000256" key="3">
    <source>
        <dbReference type="SAM" id="MobiDB-lite"/>
    </source>
</evidence>
<dbReference type="Proteomes" id="UP001595476">
    <property type="component" value="Unassembled WGS sequence"/>
</dbReference>
<proteinExistence type="predicted"/>
<keyword evidence="1" id="KW-0732">Signal</keyword>
<comment type="caution">
    <text evidence="4">The sequence shown here is derived from an EMBL/GenBank/DDBJ whole genome shotgun (WGS) entry which is preliminary data.</text>
</comment>
<evidence type="ECO:0000313" key="4">
    <source>
        <dbReference type="EMBL" id="MFC3152785.1"/>
    </source>
</evidence>
<evidence type="ECO:0000313" key="5">
    <source>
        <dbReference type="Proteomes" id="UP001595476"/>
    </source>
</evidence>
<feature type="compositionally biased region" description="Acidic residues" evidence="3">
    <location>
        <begin position="290"/>
        <end position="332"/>
    </location>
</feature>
<feature type="compositionally biased region" description="Acidic residues" evidence="3">
    <location>
        <begin position="219"/>
        <end position="233"/>
    </location>
</feature>
<organism evidence="4 5">
    <name type="scientific">Litoribrevibacter euphylliae</name>
    <dbReference type="NCBI Taxonomy" id="1834034"/>
    <lineage>
        <taxon>Bacteria</taxon>
        <taxon>Pseudomonadati</taxon>
        <taxon>Pseudomonadota</taxon>
        <taxon>Gammaproteobacteria</taxon>
        <taxon>Oceanospirillales</taxon>
        <taxon>Oceanospirillaceae</taxon>
        <taxon>Litoribrevibacter</taxon>
    </lineage>
</organism>
<keyword evidence="5" id="KW-1185">Reference proteome</keyword>
<dbReference type="PANTHER" id="PTHR10199">
    <property type="entry name" value="THROMBOSPONDIN"/>
    <property type="match status" value="1"/>
</dbReference>
<evidence type="ECO:0000256" key="2">
    <source>
        <dbReference type="ARBA" id="ARBA00022837"/>
    </source>
</evidence>
<dbReference type="EMBL" id="JBHRSZ010000007">
    <property type="protein sequence ID" value="MFC3152785.1"/>
    <property type="molecule type" value="Genomic_DNA"/>
</dbReference>
<dbReference type="InterPro" id="IPR028974">
    <property type="entry name" value="TSP_type-3_rpt"/>
</dbReference>
<sequence length="930" mass="95558">MTFNGLKLVFISSSILLTACGGGGGGGGSSDNNTGGSTTPQTQTGVLFDAPIANMSYTIDGVTKTTNAQGEFQYHSGDNIIFSLGNFNFSSTSSKPLISIIDLLSNPSVDQEVVNLARFIQTIDTNADKNAIQIPDLTGLDLSGLDLNQSISDFEDDPLLQTLLNNLGETDLIDTQEAVDHLYAQAASLEFNLPDLSDELDGDGDGQIDQETTPPPPEPEQDSDGDGVNDDQDAFPNDPNETTDTDNDNIGNNTDTDDDGDGVPDTSDPFPLDGNETLDTDGDGIGNNADNDDDGDGVNDNNDDFPLDETESVDTDNDGTGDVADSDDDGDNVNDNVDNCPLTANPNQENADGDDFGDACDFDSDNDGVDDQLDNCPNIANPNQEDTDNNGQGDVCDNDADNDGVANELDVDLDGDGLIEISTLEQLDWVRNDLTGSARHNGTTASTTGCTNCNGYELSNDLNFDTNGDGVLNANDQYFDPDGDSSNKGWLPIGDETTPFLAEFEGNGFTINNLYINRSGNVGLFGVVGNDAQASTIAISNLNISGDLTSVSAASGNAGLLIGQAYRVSLDTCSVSGDIISLSGNAGGLIGEGNTSVSISKASVTADITASGSSGGLVGKGESLTILRTDFNGVINNSASNSGGVVGHLNNNALIAYIDITATINSDNGVAGGVIGLSENEDGNTTFISSVLINTELSGGNQLGGIIGSSNGHSLINLAASSGTIVSANTGSQLGGLVGYSDNLLIHGSSSDINITGDTKVGGLVGYSLGDLYIAASYATGALQATQSIGGLVGHIADSGNAEDGETLIKSYSTAQVTGNQNLGGLIGLDESATTVSASYWATDASGLAQAVGTGNGTNQVNSFGALEEELACPTSADSTGCVASNPSATLYSEWDAIDHDNDEETQIISTWSFGNDSELPSIEVVFPTN</sequence>
<dbReference type="Gene3D" id="2.160.20.110">
    <property type="match status" value="2"/>
</dbReference>
<dbReference type="SUPFAM" id="SSF103647">
    <property type="entry name" value="TSP type-3 repeat"/>
    <property type="match status" value="2"/>
</dbReference>
<dbReference type="Gene3D" id="4.10.1080.10">
    <property type="entry name" value="TSP type-3 repeat"/>
    <property type="match status" value="1"/>
</dbReference>
<name>A0ABV7HJZ8_9GAMM</name>
<reference evidence="5" key="1">
    <citation type="journal article" date="2019" name="Int. J. Syst. Evol. Microbiol.">
        <title>The Global Catalogue of Microorganisms (GCM) 10K type strain sequencing project: providing services to taxonomists for standard genome sequencing and annotation.</title>
        <authorList>
            <consortium name="The Broad Institute Genomics Platform"/>
            <consortium name="The Broad Institute Genome Sequencing Center for Infectious Disease"/>
            <person name="Wu L."/>
            <person name="Ma J."/>
        </authorList>
    </citation>
    <scope>NUCLEOTIDE SEQUENCE [LARGE SCALE GENOMIC DNA]</scope>
    <source>
        <strain evidence="5">KCTC 52438</strain>
    </source>
</reference>
<dbReference type="InterPro" id="IPR003367">
    <property type="entry name" value="Thrombospondin_3-like_rpt"/>
</dbReference>
<dbReference type="Pfam" id="PF02412">
    <property type="entry name" value="TSP_3"/>
    <property type="match status" value="3"/>
</dbReference>
<protein>
    <submittedName>
        <fullName evidence="4">Thrombospondin type 3 repeat-containing protein</fullName>
    </submittedName>
</protein>
<gene>
    <name evidence="4" type="ORF">ACFOEK_17235</name>
</gene>
<evidence type="ECO:0000256" key="1">
    <source>
        <dbReference type="ARBA" id="ARBA00022729"/>
    </source>
</evidence>